<feature type="signal peptide" evidence="1">
    <location>
        <begin position="1"/>
        <end position="26"/>
    </location>
</feature>
<dbReference type="AlphaFoldDB" id="A0A917QBE1"/>
<dbReference type="EMBL" id="BMMF01000009">
    <property type="protein sequence ID" value="GGK41828.1"/>
    <property type="molecule type" value="Genomic_DNA"/>
</dbReference>
<keyword evidence="4" id="KW-1185">Reference proteome</keyword>
<evidence type="ECO:0000259" key="2">
    <source>
        <dbReference type="Pfam" id="PF05239"/>
    </source>
</evidence>
<dbReference type="PANTHER" id="PTHR36505:SF1">
    <property type="entry name" value="BLR1072 PROTEIN"/>
    <property type="match status" value="1"/>
</dbReference>
<dbReference type="Gene3D" id="2.30.30.240">
    <property type="entry name" value="PRC-barrel domain"/>
    <property type="match status" value="1"/>
</dbReference>
<protein>
    <recommendedName>
        <fullName evidence="2">PRC-barrel domain-containing protein</fullName>
    </recommendedName>
</protein>
<gene>
    <name evidence="3" type="ORF">GCM10011322_31220</name>
</gene>
<dbReference type="Pfam" id="PF05239">
    <property type="entry name" value="PRC"/>
    <property type="match status" value="1"/>
</dbReference>
<evidence type="ECO:0000313" key="4">
    <source>
        <dbReference type="Proteomes" id="UP000600449"/>
    </source>
</evidence>
<reference evidence="3 4" key="1">
    <citation type="journal article" date="2014" name="Int. J. Syst. Evol. Microbiol.">
        <title>Complete genome sequence of Corynebacterium casei LMG S-19264T (=DSM 44701T), isolated from a smear-ripened cheese.</title>
        <authorList>
            <consortium name="US DOE Joint Genome Institute (JGI-PGF)"/>
            <person name="Walter F."/>
            <person name="Albersmeier A."/>
            <person name="Kalinowski J."/>
            <person name="Ruckert C."/>
        </authorList>
    </citation>
    <scope>NUCLEOTIDE SEQUENCE [LARGE SCALE GENOMIC DNA]</scope>
    <source>
        <strain evidence="3 4">CGMCC 1.9161</strain>
    </source>
</reference>
<evidence type="ECO:0000313" key="3">
    <source>
        <dbReference type="EMBL" id="GGK41828.1"/>
    </source>
</evidence>
<feature type="chain" id="PRO_5036701105" description="PRC-barrel domain-containing protein" evidence="1">
    <location>
        <begin position="27"/>
        <end position="280"/>
    </location>
</feature>
<organism evidence="3 4">
    <name type="scientific">Salinarimonas ramus</name>
    <dbReference type="NCBI Taxonomy" id="690164"/>
    <lineage>
        <taxon>Bacteria</taxon>
        <taxon>Pseudomonadati</taxon>
        <taxon>Pseudomonadota</taxon>
        <taxon>Alphaproteobacteria</taxon>
        <taxon>Hyphomicrobiales</taxon>
        <taxon>Salinarimonadaceae</taxon>
        <taxon>Salinarimonas</taxon>
    </lineage>
</organism>
<accession>A0A917QBE1</accession>
<dbReference type="RefSeq" id="WP_188914175.1">
    <property type="nucleotide sequence ID" value="NZ_BMMF01000009.1"/>
</dbReference>
<feature type="domain" description="PRC-barrel" evidence="2">
    <location>
        <begin position="71"/>
        <end position="137"/>
    </location>
</feature>
<dbReference type="InterPro" id="IPR011033">
    <property type="entry name" value="PRC_barrel-like_sf"/>
</dbReference>
<dbReference type="PANTHER" id="PTHR36505">
    <property type="entry name" value="BLR1072 PROTEIN"/>
    <property type="match status" value="1"/>
</dbReference>
<dbReference type="Proteomes" id="UP000600449">
    <property type="component" value="Unassembled WGS sequence"/>
</dbReference>
<sequence length="280" mass="30130">MIKRTTFTRTSTLAIVAALAASPALAQTATETVDLEQAGTLETPEVVALSGWNTDEFYGSGWSAEEFIDEYEVYGIGGEEIGDVEDIIVGADGEVIAVVAEIGGFIDIGDTHVAVPWSEIELAYGDRAITIPVTEDNIDEYGVYGRGYAFGDGMDVTGSVADQQVVAGIDDQELGPRAYRVSEVIGDYARIRGADDTPQNYGYVNDVIISEGRVQAVVVNPDSTYGRGYYAYPYYGPYGYGAGYGTGMGYGTGTYYDLPYREDEMGEMTPFEYEGLGSDL</sequence>
<dbReference type="InterPro" id="IPR027275">
    <property type="entry name" value="PRC-brl_dom"/>
</dbReference>
<evidence type="ECO:0000256" key="1">
    <source>
        <dbReference type="SAM" id="SignalP"/>
    </source>
</evidence>
<dbReference type="SUPFAM" id="SSF50346">
    <property type="entry name" value="PRC-barrel domain"/>
    <property type="match status" value="1"/>
</dbReference>
<proteinExistence type="predicted"/>
<keyword evidence="1" id="KW-0732">Signal</keyword>
<name>A0A917QBE1_9HYPH</name>
<comment type="caution">
    <text evidence="3">The sequence shown here is derived from an EMBL/GenBank/DDBJ whole genome shotgun (WGS) entry which is preliminary data.</text>
</comment>